<proteinExistence type="predicted"/>
<accession>A0A9P4SIA5</accession>
<protein>
    <submittedName>
        <fullName evidence="2">Uncharacterized protein</fullName>
    </submittedName>
</protein>
<keyword evidence="3" id="KW-1185">Reference proteome</keyword>
<evidence type="ECO:0000313" key="2">
    <source>
        <dbReference type="EMBL" id="KAF2842779.1"/>
    </source>
</evidence>
<evidence type="ECO:0000256" key="1">
    <source>
        <dbReference type="SAM" id="SignalP"/>
    </source>
</evidence>
<reference evidence="2" key="1">
    <citation type="journal article" date="2020" name="Stud. Mycol.">
        <title>101 Dothideomycetes genomes: a test case for predicting lifestyles and emergence of pathogens.</title>
        <authorList>
            <person name="Haridas S."/>
            <person name="Albert R."/>
            <person name="Binder M."/>
            <person name="Bloem J."/>
            <person name="Labutti K."/>
            <person name="Salamov A."/>
            <person name="Andreopoulos B."/>
            <person name="Baker S."/>
            <person name="Barry K."/>
            <person name="Bills G."/>
            <person name="Bluhm B."/>
            <person name="Cannon C."/>
            <person name="Castanera R."/>
            <person name="Culley D."/>
            <person name="Daum C."/>
            <person name="Ezra D."/>
            <person name="Gonzalez J."/>
            <person name="Henrissat B."/>
            <person name="Kuo A."/>
            <person name="Liang C."/>
            <person name="Lipzen A."/>
            <person name="Lutzoni F."/>
            <person name="Magnuson J."/>
            <person name="Mondo S."/>
            <person name="Nolan M."/>
            <person name="Ohm R."/>
            <person name="Pangilinan J."/>
            <person name="Park H.-J."/>
            <person name="Ramirez L."/>
            <person name="Alfaro M."/>
            <person name="Sun H."/>
            <person name="Tritt A."/>
            <person name="Yoshinaga Y."/>
            <person name="Zwiers L.-H."/>
            <person name="Turgeon B."/>
            <person name="Goodwin S."/>
            <person name="Spatafora J."/>
            <person name="Crous P."/>
            <person name="Grigoriev I."/>
        </authorList>
    </citation>
    <scope>NUCLEOTIDE SEQUENCE</scope>
    <source>
        <strain evidence="2">CBS 101060</strain>
    </source>
</reference>
<dbReference type="AlphaFoldDB" id="A0A9P4SIA5"/>
<comment type="caution">
    <text evidence="2">The sequence shown here is derived from an EMBL/GenBank/DDBJ whole genome shotgun (WGS) entry which is preliminary data.</text>
</comment>
<feature type="chain" id="PRO_5040409010" evidence="1">
    <location>
        <begin position="19"/>
        <end position="233"/>
    </location>
</feature>
<gene>
    <name evidence="2" type="ORF">M501DRAFT_993546</name>
</gene>
<sequence>MRFSKFVTLGAIFTRALAQITVTETCSSSISDTHVTETVEDCETSTAEWETVTITSALTITSCPVCPEAPQPIDHSFTRPNRQYTTTYVTTYTAVCSTGWTQSEYTVTETYTGETLSWPSLSSRLPPGFTTTVTVCRVCGKTPITATLTVPCASRTGGFNFLNKTVSPATPYPTTHNTTVQECPGIDCKIYPSSSIYPDNPPVDKPGGASVHSMGWNILTFAITAVGALAVLL</sequence>
<organism evidence="2 3">
    <name type="scientific">Patellaria atrata CBS 101060</name>
    <dbReference type="NCBI Taxonomy" id="1346257"/>
    <lineage>
        <taxon>Eukaryota</taxon>
        <taxon>Fungi</taxon>
        <taxon>Dikarya</taxon>
        <taxon>Ascomycota</taxon>
        <taxon>Pezizomycotina</taxon>
        <taxon>Dothideomycetes</taxon>
        <taxon>Dothideomycetes incertae sedis</taxon>
        <taxon>Patellariales</taxon>
        <taxon>Patellariaceae</taxon>
        <taxon>Patellaria</taxon>
    </lineage>
</organism>
<feature type="signal peptide" evidence="1">
    <location>
        <begin position="1"/>
        <end position="18"/>
    </location>
</feature>
<dbReference type="Proteomes" id="UP000799429">
    <property type="component" value="Unassembled WGS sequence"/>
</dbReference>
<dbReference type="OrthoDB" id="5101370at2759"/>
<name>A0A9P4SIA5_9PEZI</name>
<dbReference type="EMBL" id="MU006089">
    <property type="protein sequence ID" value="KAF2842779.1"/>
    <property type="molecule type" value="Genomic_DNA"/>
</dbReference>
<keyword evidence="1" id="KW-0732">Signal</keyword>
<evidence type="ECO:0000313" key="3">
    <source>
        <dbReference type="Proteomes" id="UP000799429"/>
    </source>
</evidence>